<dbReference type="EMBL" id="BAABUK010000010">
    <property type="protein sequence ID" value="GAA5811540.1"/>
    <property type="molecule type" value="Genomic_DNA"/>
</dbReference>
<protein>
    <submittedName>
        <fullName evidence="1">Uncharacterized protein</fullName>
    </submittedName>
</protein>
<name>A0ABP9YXE5_9FUNG</name>
<comment type="caution">
    <text evidence="1">The sequence shown here is derived from an EMBL/GenBank/DDBJ whole genome shotgun (WGS) entry which is preliminary data.</text>
</comment>
<keyword evidence="2" id="KW-1185">Reference proteome</keyword>
<organism evidence="1 2">
    <name type="scientific">Mucor flavus</name>
    <dbReference type="NCBI Taxonomy" id="439312"/>
    <lineage>
        <taxon>Eukaryota</taxon>
        <taxon>Fungi</taxon>
        <taxon>Fungi incertae sedis</taxon>
        <taxon>Mucoromycota</taxon>
        <taxon>Mucoromycotina</taxon>
        <taxon>Mucoromycetes</taxon>
        <taxon>Mucorales</taxon>
        <taxon>Mucorineae</taxon>
        <taxon>Mucoraceae</taxon>
        <taxon>Mucor</taxon>
    </lineage>
</organism>
<proteinExistence type="predicted"/>
<accession>A0ABP9YXE5</accession>
<evidence type="ECO:0000313" key="2">
    <source>
        <dbReference type="Proteomes" id="UP001473302"/>
    </source>
</evidence>
<reference evidence="1 2" key="1">
    <citation type="submission" date="2024-04" db="EMBL/GenBank/DDBJ databases">
        <title>genome sequences of Mucor flavus KT1a and Helicostylum pulchrum KT1b strains isolated from the surface of a dry-aged beef.</title>
        <authorList>
            <person name="Toyotome T."/>
            <person name="Hosono M."/>
            <person name="Torimaru M."/>
            <person name="Fukuda K."/>
            <person name="Mikami N."/>
        </authorList>
    </citation>
    <scope>NUCLEOTIDE SEQUENCE [LARGE SCALE GENOMIC DNA]</scope>
    <source>
        <strain evidence="1 2">KT1a</strain>
    </source>
</reference>
<gene>
    <name evidence="1" type="ORF">MFLAVUS_004978</name>
</gene>
<sequence>MDRDLDDSSKVLEKIDVDGNTQGKNAIKNMPCDVGFCWPYEKYMQFRDHLEYEYQYREDCCRQSFLQP</sequence>
<dbReference type="Proteomes" id="UP001473302">
    <property type="component" value="Unassembled WGS sequence"/>
</dbReference>
<evidence type="ECO:0000313" key="1">
    <source>
        <dbReference type="EMBL" id="GAA5811540.1"/>
    </source>
</evidence>